<evidence type="ECO:0000313" key="4">
    <source>
        <dbReference type="EMBL" id="KAG7166333.1"/>
    </source>
</evidence>
<dbReference type="InterPro" id="IPR051217">
    <property type="entry name" value="Insect_Cuticle_Struc_Prot"/>
</dbReference>
<dbReference type="EMBL" id="JAHLQT010022636">
    <property type="protein sequence ID" value="KAG7166333.1"/>
    <property type="molecule type" value="Genomic_DNA"/>
</dbReference>
<evidence type="ECO:0000313" key="5">
    <source>
        <dbReference type="Proteomes" id="UP000747542"/>
    </source>
</evidence>
<feature type="chain" id="PRO_5035281769" evidence="3">
    <location>
        <begin position="23"/>
        <end position="165"/>
    </location>
</feature>
<dbReference type="PROSITE" id="PS51155">
    <property type="entry name" value="CHIT_BIND_RR_2"/>
    <property type="match status" value="1"/>
</dbReference>
<keyword evidence="3" id="KW-0732">Signal</keyword>
<gene>
    <name evidence="4" type="ORF">Hamer_G011166</name>
</gene>
<organism evidence="4 5">
    <name type="scientific">Homarus americanus</name>
    <name type="common">American lobster</name>
    <dbReference type="NCBI Taxonomy" id="6706"/>
    <lineage>
        <taxon>Eukaryota</taxon>
        <taxon>Metazoa</taxon>
        <taxon>Ecdysozoa</taxon>
        <taxon>Arthropoda</taxon>
        <taxon>Crustacea</taxon>
        <taxon>Multicrustacea</taxon>
        <taxon>Malacostraca</taxon>
        <taxon>Eumalacostraca</taxon>
        <taxon>Eucarida</taxon>
        <taxon>Decapoda</taxon>
        <taxon>Pleocyemata</taxon>
        <taxon>Astacidea</taxon>
        <taxon>Nephropoidea</taxon>
        <taxon>Nephropidae</taxon>
        <taxon>Homarus</taxon>
    </lineage>
</organism>
<dbReference type="OrthoDB" id="6349514at2759"/>
<comment type="caution">
    <text evidence="4">The sequence shown here is derived from an EMBL/GenBank/DDBJ whole genome shotgun (WGS) entry which is preliminary data.</text>
</comment>
<protein>
    <submittedName>
        <fullName evidence="4">Pro-resilin-like 16</fullName>
    </submittedName>
</protein>
<evidence type="ECO:0000256" key="2">
    <source>
        <dbReference type="PROSITE-ProRule" id="PRU00497"/>
    </source>
</evidence>
<keyword evidence="1 2" id="KW-0193">Cuticle</keyword>
<sequence length="165" mass="18448">MMKTQVILLVVVVVMAATAAAGRQPSYSYSAPRTRIGSGGAPRTKDFVQYSANSREANYDFSYAVKDDYSSNDFGHQESRDGDNTHGSYYVHLPDGRLQTVTYYVDGDSGYVADVSYQGEAQYPAYESRKAPVYAPHRSHYIVSNSDESFEVPFYSSPRRSYGFH</sequence>
<dbReference type="Pfam" id="PF00379">
    <property type="entry name" value="Chitin_bind_4"/>
    <property type="match status" value="1"/>
</dbReference>
<evidence type="ECO:0000256" key="1">
    <source>
        <dbReference type="ARBA" id="ARBA00022460"/>
    </source>
</evidence>
<dbReference type="GO" id="GO:0042302">
    <property type="term" value="F:structural constituent of cuticle"/>
    <property type="evidence" value="ECO:0007669"/>
    <property type="project" value="UniProtKB-UniRule"/>
</dbReference>
<dbReference type="AlphaFoldDB" id="A0A8J5K495"/>
<dbReference type="PANTHER" id="PTHR12236:SF79">
    <property type="entry name" value="CUTICULAR PROTEIN 50CB-RELATED"/>
    <property type="match status" value="1"/>
</dbReference>
<accession>A0A8J5K495</accession>
<evidence type="ECO:0000256" key="3">
    <source>
        <dbReference type="SAM" id="SignalP"/>
    </source>
</evidence>
<keyword evidence="5" id="KW-1185">Reference proteome</keyword>
<dbReference type="InterPro" id="IPR000618">
    <property type="entry name" value="Insect_cuticle"/>
</dbReference>
<feature type="signal peptide" evidence="3">
    <location>
        <begin position="1"/>
        <end position="22"/>
    </location>
</feature>
<dbReference type="GO" id="GO:0005615">
    <property type="term" value="C:extracellular space"/>
    <property type="evidence" value="ECO:0007669"/>
    <property type="project" value="TreeGrafter"/>
</dbReference>
<reference evidence="4" key="1">
    <citation type="journal article" date="2021" name="Sci. Adv.">
        <title>The American lobster genome reveals insights on longevity, neural, and immune adaptations.</title>
        <authorList>
            <person name="Polinski J.M."/>
            <person name="Zimin A.V."/>
            <person name="Clark K.F."/>
            <person name="Kohn A.B."/>
            <person name="Sadowski N."/>
            <person name="Timp W."/>
            <person name="Ptitsyn A."/>
            <person name="Khanna P."/>
            <person name="Romanova D.Y."/>
            <person name="Williams P."/>
            <person name="Greenwood S.J."/>
            <person name="Moroz L.L."/>
            <person name="Walt D.R."/>
            <person name="Bodnar A.G."/>
        </authorList>
    </citation>
    <scope>NUCLEOTIDE SEQUENCE</scope>
    <source>
        <strain evidence="4">GMGI-L3</strain>
    </source>
</reference>
<name>A0A8J5K495_HOMAM</name>
<dbReference type="PANTHER" id="PTHR12236">
    <property type="entry name" value="STRUCTURAL CONTITUENT OF CUTICLE"/>
    <property type="match status" value="1"/>
</dbReference>
<dbReference type="GO" id="GO:0031012">
    <property type="term" value="C:extracellular matrix"/>
    <property type="evidence" value="ECO:0007669"/>
    <property type="project" value="TreeGrafter"/>
</dbReference>
<proteinExistence type="predicted"/>
<dbReference type="Proteomes" id="UP000747542">
    <property type="component" value="Unassembled WGS sequence"/>
</dbReference>